<keyword evidence="18" id="KW-1185">Reference proteome</keyword>
<organism evidence="17 18">
    <name type="scientific">Xylaria hypoxylon</name>
    <dbReference type="NCBI Taxonomy" id="37992"/>
    <lineage>
        <taxon>Eukaryota</taxon>
        <taxon>Fungi</taxon>
        <taxon>Dikarya</taxon>
        <taxon>Ascomycota</taxon>
        <taxon>Pezizomycotina</taxon>
        <taxon>Sordariomycetes</taxon>
        <taxon>Xylariomycetidae</taxon>
        <taxon>Xylariales</taxon>
        <taxon>Xylariaceae</taxon>
        <taxon>Xylaria</taxon>
    </lineage>
</organism>
<feature type="domain" description="T6SS Phospholipase effector Tle1-like catalytic" evidence="16">
    <location>
        <begin position="42"/>
        <end position="146"/>
    </location>
</feature>
<feature type="binding site" evidence="14">
    <location>
        <position position="434"/>
    </location>
    <ligand>
        <name>Mg(2+)</name>
        <dbReference type="ChEBI" id="CHEBI:18420"/>
    </ligand>
</feature>
<dbReference type="STRING" id="37992.A0A4Z0Z8Y6"/>
<reference evidence="17 18" key="1">
    <citation type="submission" date="2019-03" db="EMBL/GenBank/DDBJ databases">
        <title>Draft genome sequence of Xylaria hypoxylon DSM 108379, a ubiquitous saprotrophic-parasitic fungi on hardwood.</title>
        <authorList>
            <person name="Buettner E."/>
            <person name="Leonhardt S."/>
            <person name="Gebauer A.M."/>
            <person name="Liers C."/>
            <person name="Hofrichter M."/>
            <person name="Kellner H."/>
        </authorList>
    </citation>
    <scope>NUCLEOTIDE SEQUENCE [LARGE SCALE GENOMIC DNA]</scope>
    <source>
        <strain evidence="17 18">DSM 108379</strain>
    </source>
</reference>
<evidence type="ECO:0000256" key="1">
    <source>
        <dbReference type="ARBA" id="ARBA00004236"/>
    </source>
</evidence>
<dbReference type="Proteomes" id="UP000297716">
    <property type="component" value="Unassembled WGS sequence"/>
</dbReference>
<dbReference type="Pfam" id="PF09994">
    <property type="entry name" value="T6SS_Tle1-like_cat"/>
    <property type="match status" value="1"/>
</dbReference>
<evidence type="ECO:0000256" key="12">
    <source>
        <dbReference type="ARBA" id="ARBA00077919"/>
    </source>
</evidence>
<feature type="binding site" evidence="13">
    <location>
        <position position="456"/>
    </location>
    <ligand>
        <name>GTP</name>
        <dbReference type="ChEBI" id="CHEBI:37565"/>
    </ligand>
</feature>
<evidence type="ECO:0000256" key="4">
    <source>
        <dbReference type="ARBA" id="ARBA00022475"/>
    </source>
</evidence>
<accession>A0A4Z0Z8Y6</accession>
<evidence type="ECO:0000256" key="8">
    <source>
        <dbReference type="ARBA" id="ARBA00023136"/>
    </source>
</evidence>
<keyword evidence="10" id="KW-0131">Cell cycle</keyword>
<sequence>MQNWSNDDYDDPFPTMPFTNKPKGENAASIYCERLMEKGYSRIKGNNGQGTLIRVLAIGVWDTVGSLGVPDFYNTRLSNKIQHGFHALALDETRGPFTPTLWERRPQEQDTSDLRQVWFPGNHANIGGGWPDQGVANTTLAWMMDQLSSVGCEFRPDALERAFETTVKYYTNQEPESVLRHRKHKPLSWAEKSIYESNKPIRPWALQSIQSANSPLYNLLGGVPRAPGMYKKINPKNGRPLLEFLQDTNERIHPSVRYWRVRRVPQQFFDPVSRTAEWCPASSSGQTEMAAPELEQTRSTTNAAISSAESLQMLSQDPSERWVWEYVGPESTAPLIKMMVEENLGPTEPRNDNQLGSPTFRYVVNPTQGEVEGQGDANPDAVRPSRVGCCFLILPSPPLPFPAFPGHMIGLDSAGKTTIVKKIMNEDINTVSPTLGFIIKTIDYEGYKLNIWDVGGQKTLRSYWRNYFEKTDALIWVVDTTDRLRIDDCREELHGLLQEERLSGASLLVFANKTDIQGCMDEAEILQGLQLKAIRSHRWHVLRCSAVTGENLREGLAWVVEDARARLFLY</sequence>
<dbReference type="InterPro" id="IPR005225">
    <property type="entry name" value="Small_GTP-bd"/>
</dbReference>
<dbReference type="PANTHER" id="PTHR45697">
    <property type="entry name" value="ADP-RIBOSYLATION FACTOR-LIKE PROTEIN 2-RELATED"/>
    <property type="match status" value="1"/>
</dbReference>
<evidence type="ECO:0000256" key="14">
    <source>
        <dbReference type="PIRSR" id="PIRSR606689-2"/>
    </source>
</evidence>
<dbReference type="InterPro" id="IPR027417">
    <property type="entry name" value="P-loop_NTPase"/>
</dbReference>
<dbReference type="AlphaFoldDB" id="A0A4Z0Z8Y6"/>
<evidence type="ECO:0000256" key="13">
    <source>
        <dbReference type="PIRSR" id="PIRSR606689-1"/>
    </source>
</evidence>
<keyword evidence="6 13" id="KW-0547">Nucleotide-binding</keyword>
<keyword evidence="14" id="KW-0479">Metal-binding</keyword>
<evidence type="ECO:0000256" key="2">
    <source>
        <dbReference type="ARBA" id="ARBA00004496"/>
    </source>
</evidence>
<keyword evidence="14" id="KW-0460">Magnesium</keyword>
<dbReference type="GO" id="GO:0003924">
    <property type="term" value="F:GTPase activity"/>
    <property type="evidence" value="ECO:0007669"/>
    <property type="project" value="InterPro"/>
</dbReference>
<dbReference type="Pfam" id="PF00025">
    <property type="entry name" value="Arf"/>
    <property type="match status" value="1"/>
</dbReference>
<proteinExistence type="predicted"/>
<evidence type="ECO:0000256" key="6">
    <source>
        <dbReference type="ARBA" id="ARBA00022741"/>
    </source>
</evidence>
<keyword evidence="3" id="KW-0217">Developmental protein</keyword>
<dbReference type="OrthoDB" id="3057168at2759"/>
<keyword evidence="9" id="KW-0449">Lipoprotein</keyword>
<dbReference type="PROSITE" id="PS51417">
    <property type="entry name" value="ARF"/>
    <property type="match status" value="1"/>
</dbReference>
<feature type="region of interest" description="Disordered" evidence="15">
    <location>
        <begin position="1"/>
        <end position="20"/>
    </location>
</feature>
<comment type="function">
    <text evidence="11">GTP-binding protein that functions in embryogenesis, cytokinesis, germline development and microtubulule cytoskeleton dynamics.</text>
</comment>
<dbReference type="SMART" id="SM00177">
    <property type="entry name" value="ARF"/>
    <property type="match status" value="1"/>
</dbReference>
<dbReference type="Gene3D" id="3.40.50.300">
    <property type="entry name" value="P-loop containing nucleotide triphosphate hydrolases"/>
    <property type="match status" value="1"/>
</dbReference>
<evidence type="ECO:0000256" key="3">
    <source>
        <dbReference type="ARBA" id="ARBA00022473"/>
    </source>
</evidence>
<dbReference type="GO" id="GO:0005525">
    <property type="term" value="F:GTP binding"/>
    <property type="evidence" value="ECO:0007669"/>
    <property type="project" value="UniProtKB-KW"/>
</dbReference>
<comment type="caution">
    <text evidence="17">The sequence shown here is derived from an EMBL/GenBank/DDBJ whole genome shotgun (WGS) entry which is preliminary data.</text>
</comment>
<dbReference type="NCBIfam" id="TIGR00231">
    <property type="entry name" value="small_GTP"/>
    <property type="match status" value="1"/>
</dbReference>
<comment type="subcellular location">
    <subcellularLocation>
        <location evidence="1">Cell membrane</location>
    </subcellularLocation>
    <subcellularLocation>
        <location evidence="2">Cytoplasm</location>
    </subcellularLocation>
</comment>
<dbReference type="GO" id="GO:0046872">
    <property type="term" value="F:metal ion binding"/>
    <property type="evidence" value="ECO:0007669"/>
    <property type="project" value="UniProtKB-KW"/>
</dbReference>
<dbReference type="InterPro" id="IPR018712">
    <property type="entry name" value="Tle1-like_cat"/>
</dbReference>
<evidence type="ECO:0000256" key="11">
    <source>
        <dbReference type="ARBA" id="ARBA00055307"/>
    </source>
</evidence>
<name>A0A4Z0Z8Y6_9PEZI</name>
<evidence type="ECO:0000313" key="18">
    <source>
        <dbReference type="Proteomes" id="UP000297716"/>
    </source>
</evidence>
<evidence type="ECO:0000256" key="7">
    <source>
        <dbReference type="ARBA" id="ARBA00023134"/>
    </source>
</evidence>
<dbReference type="InterPro" id="IPR006689">
    <property type="entry name" value="Small_GTPase_ARF/SAR"/>
</dbReference>
<evidence type="ECO:0000256" key="10">
    <source>
        <dbReference type="ARBA" id="ARBA00023306"/>
    </source>
</evidence>
<dbReference type="EMBL" id="SKBN01000014">
    <property type="protein sequence ID" value="TGJ87433.1"/>
    <property type="molecule type" value="Genomic_DNA"/>
</dbReference>
<evidence type="ECO:0000256" key="9">
    <source>
        <dbReference type="ARBA" id="ARBA00023288"/>
    </source>
</evidence>
<dbReference type="GO" id="GO:0005737">
    <property type="term" value="C:cytoplasm"/>
    <property type="evidence" value="ECO:0007669"/>
    <property type="project" value="UniProtKB-SubCell"/>
</dbReference>
<dbReference type="GO" id="GO:0005886">
    <property type="term" value="C:plasma membrane"/>
    <property type="evidence" value="ECO:0007669"/>
    <property type="project" value="UniProtKB-SubCell"/>
</dbReference>
<protein>
    <recommendedName>
        <fullName evidence="12">Abnormal eversion of vulva protein 20</fullName>
    </recommendedName>
</protein>
<keyword evidence="5" id="KW-0963">Cytoplasm</keyword>
<gene>
    <name evidence="17" type="ORF">E0Z10_g1343</name>
</gene>
<evidence type="ECO:0000259" key="16">
    <source>
        <dbReference type="Pfam" id="PF09994"/>
    </source>
</evidence>
<dbReference type="FunFam" id="3.40.50.300:FF:000981">
    <property type="entry name" value="ADP-ribosylation factor-like 2"/>
    <property type="match status" value="1"/>
</dbReference>
<keyword evidence="8" id="KW-0472">Membrane</keyword>
<evidence type="ECO:0000256" key="15">
    <source>
        <dbReference type="SAM" id="MobiDB-lite"/>
    </source>
</evidence>
<evidence type="ECO:0000256" key="5">
    <source>
        <dbReference type="ARBA" id="ARBA00022490"/>
    </source>
</evidence>
<keyword evidence="7 13" id="KW-0342">GTP-binding</keyword>
<dbReference type="PRINTS" id="PR00328">
    <property type="entry name" value="SAR1GTPBP"/>
</dbReference>
<keyword evidence="4" id="KW-1003">Cell membrane</keyword>
<dbReference type="InterPro" id="IPR044612">
    <property type="entry name" value="ARL2/3"/>
</dbReference>
<feature type="binding site" evidence="14">
    <location>
        <position position="417"/>
    </location>
    <ligand>
        <name>Mg(2+)</name>
        <dbReference type="ChEBI" id="CHEBI:18420"/>
    </ligand>
</feature>
<feature type="binding site" evidence="13">
    <location>
        <begin position="512"/>
        <end position="515"/>
    </location>
    <ligand>
        <name>GTP</name>
        <dbReference type="ChEBI" id="CHEBI:37565"/>
    </ligand>
</feature>
<feature type="binding site" evidence="13">
    <location>
        <begin position="410"/>
        <end position="417"/>
    </location>
    <ligand>
        <name>GTP</name>
        <dbReference type="ChEBI" id="CHEBI:37565"/>
    </ligand>
</feature>
<dbReference type="SMART" id="SM00178">
    <property type="entry name" value="SAR"/>
    <property type="match status" value="1"/>
</dbReference>
<evidence type="ECO:0000313" key="17">
    <source>
        <dbReference type="EMBL" id="TGJ87433.1"/>
    </source>
</evidence>
<dbReference type="SUPFAM" id="SSF52540">
    <property type="entry name" value="P-loop containing nucleoside triphosphate hydrolases"/>
    <property type="match status" value="1"/>
</dbReference>